<evidence type="ECO:0000313" key="10">
    <source>
        <dbReference type="Proteomes" id="UP000256304"/>
    </source>
</evidence>
<dbReference type="RefSeq" id="WP_116191399.1">
    <property type="nucleotide sequence ID" value="NZ_QTTN01000034.1"/>
</dbReference>
<evidence type="ECO:0000256" key="7">
    <source>
        <dbReference type="ARBA" id="ARBA00023136"/>
    </source>
</evidence>
<keyword evidence="7 8" id="KW-0472">Membrane</keyword>
<feature type="transmembrane region" description="Helical" evidence="8">
    <location>
        <begin position="6"/>
        <end position="25"/>
    </location>
</feature>
<dbReference type="GO" id="GO:0005886">
    <property type="term" value="C:plasma membrane"/>
    <property type="evidence" value="ECO:0007669"/>
    <property type="project" value="UniProtKB-SubCell"/>
</dbReference>
<keyword evidence="10" id="KW-1185">Reference proteome</keyword>
<evidence type="ECO:0000256" key="2">
    <source>
        <dbReference type="ARBA" id="ARBA00007776"/>
    </source>
</evidence>
<dbReference type="NCBIfam" id="TIGR03426">
    <property type="entry name" value="shape_MreD"/>
    <property type="match status" value="1"/>
</dbReference>
<evidence type="ECO:0000256" key="5">
    <source>
        <dbReference type="ARBA" id="ARBA00022960"/>
    </source>
</evidence>
<reference evidence="9 10" key="1">
    <citation type="submission" date="2018-08" db="EMBL/GenBank/DDBJ databases">
        <title>Genomic Encyclopedia of Type Strains, Phase III (KMG-III): the genomes of soil and plant-associated and newly described type strains.</title>
        <authorList>
            <person name="Whitman W."/>
        </authorList>
    </citation>
    <scope>NUCLEOTIDE SEQUENCE [LARGE SCALE GENOMIC DNA]</scope>
    <source>
        <strain evidence="9 10">CGMCC 1.10966</strain>
    </source>
</reference>
<dbReference type="InterPro" id="IPR007227">
    <property type="entry name" value="Cell_shape_determining_MreD"/>
</dbReference>
<name>A0A3D9R2J6_9BACL</name>
<evidence type="ECO:0000256" key="6">
    <source>
        <dbReference type="ARBA" id="ARBA00022989"/>
    </source>
</evidence>
<keyword evidence="3" id="KW-1003">Cell membrane</keyword>
<evidence type="ECO:0000313" key="9">
    <source>
        <dbReference type="EMBL" id="REE69500.1"/>
    </source>
</evidence>
<comment type="similarity">
    <text evidence="2">Belongs to the MreD family.</text>
</comment>
<evidence type="ECO:0000256" key="1">
    <source>
        <dbReference type="ARBA" id="ARBA00004651"/>
    </source>
</evidence>
<comment type="caution">
    <text evidence="9">The sequence shown here is derived from an EMBL/GenBank/DDBJ whole genome shotgun (WGS) entry which is preliminary data.</text>
</comment>
<proteinExistence type="inferred from homology"/>
<keyword evidence="5" id="KW-0133">Cell shape</keyword>
<evidence type="ECO:0000256" key="8">
    <source>
        <dbReference type="SAM" id="Phobius"/>
    </source>
</evidence>
<dbReference type="Pfam" id="PF04093">
    <property type="entry name" value="MreD"/>
    <property type="match status" value="1"/>
</dbReference>
<dbReference type="Proteomes" id="UP000256304">
    <property type="component" value="Unassembled WGS sequence"/>
</dbReference>
<dbReference type="GO" id="GO:0008360">
    <property type="term" value="P:regulation of cell shape"/>
    <property type="evidence" value="ECO:0007669"/>
    <property type="project" value="UniProtKB-KW"/>
</dbReference>
<dbReference type="OrthoDB" id="2678464at2"/>
<dbReference type="EMBL" id="QTTN01000034">
    <property type="protein sequence ID" value="REE69500.1"/>
    <property type="molecule type" value="Genomic_DNA"/>
</dbReference>
<keyword evidence="6 8" id="KW-1133">Transmembrane helix</keyword>
<gene>
    <name evidence="9" type="ORF">A8990_13434</name>
</gene>
<comment type="subcellular location">
    <subcellularLocation>
        <location evidence="1">Cell membrane</location>
        <topology evidence="1">Multi-pass membrane protein</topology>
    </subcellularLocation>
</comment>
<dbReference type="AlphaFoldDB" id="A0A3D9R2J6"/>
<feature type="transmembrane region" description="Helical" evidence="8">
    <location>
        <begin position="67"/>
        <end position="87"/>
    </location>
</feature>
<sequence length="174" mass="20110">MSMQRIIGVMLLFFLVEGTLFYWLVPSSMVDRIIPHFTLAFVLFASLYRGRHSALILGMAFGLLQDLAFYGRIIGVHSFTMGLVGYMTALMMERRKSTLLMALTMIGLSTLVCDAIVYMIYRVFRLTNETFEWALYQHMIPSLFLQLLFSLAIYVPARRWFEGSFVAKKEEEES</sequence>
<accession>A0A3D9R2J6</accession>
<protein>
    <submittedName>
        <fullName evidence="9">Rod shape-determining protein MreD</fullName>
    </submittedName>
</protein>
<organism evidence="9 10">
    <name type="scientific">Paenibacillus taihuensis</name>
    <dbReference type="NCBI Taxonomy" id="1156355"/>
    <lineage>
        <taxon>Bacteria</taxon>
        <taxon>Bacillati</taxon>
        <taxon>Bacillota</taxon>
        <taxon>Bacilli</taxon>
        <taxon>Bacillales</taxon>
        <taxon>Paenibacillaceae</taxon>
        <taxon>Paenibacillus</taxon>
    </lineage>
</organism>
<evidence type="ECO:0000256" key="3">
    <source>
        <dbReference type="ARBA" id="ARBA00022475"/>
    </source>
</evidence>
<feature type="transmembrane region" description="Helical" evidence="8">
    <location>
        <begin position="133"/>
        <end position="155"/>
    </location>
</feature>
<evidence type="ECO:0000256" key="4">
    <source>
        <dbReference type="ARBA" id="ARBA00022692"/>
    </source>
</evidence>
<keyword evidence="4 8" id="KW-0812">Transmembrane</keyword>
<feature type="transmembrane region" description="Helical" evidence="8">
    <location>
        <begin position="99"/>
        <end position="121"/>
    </location>
</feature>